<evidence type="ECO:0000256" key="1">
    <source>
        <dbReference type="SAM" id="MobiDB-lite"/>
    </source>
</evidence>
<gene>
    <name evidence="2" type="ORF">DPMN_162625</name>
</gene>
<comment type="caution">
    <text evidence="2">The sequence shown here is derived from an EMBL/GenBank/DDBJ whole genome shotgun (WGS) entry which is preliminary data.</text>
</comment>
<name>A0A9D4EQS7_DREPO</name>
<evidence type="ECO:0000313" key="2">
    <source>
        <dbReference type="EMBL" id="KAH3784662.1"/>
    </source>
</evidence>
<feature type="compositionally biased region" description="Basic and acidic residues" evidence="1">
    <location>
        <begin position="1"/>
        <end position="10"/>
    </location>
</feature>
<dbReference type="EMBL" id="JAIWYP010000008">
    <property type="protein sequence ID" value="KAH3784662.1"/>
    <property type="molecule type" value="Genomic_DNA"/>
</dbReference>
<protein>
    <submittedName>
        <fullName evidence="2">Uncharacterized protein</fullName>
    </submittedName>
</protein>
<evidence type="ECO:0000313" key="3">
    <source>
        <dbReference type="Proteomes" id="UP000828390"/>
    </source>
</evidence>
<reference evidence="2" key="2">
    <citation type="submission" date="2020-11" db="EMBL/GenBank/DDBJ databases">
        <authorList>
            <person name="McCartney M.A."/>
            <person name="Auch B."/>
            <person name="Kono T."/>
            <person name="Mallez S."/>
            <person name="Becker A."/>
            <person name="Gohl D.M."/>
            <person name="Silverstein K.A.T."/>
            <person name="Koren S."/>
            <person name="Bechman K.B."/>
            <person name="Herman A."/>
            <person name="Abrahante J.E."/>
            <person name="Garbe J."/>
        </authorList>
    </citation>
    <scope>NUCLEOTIDE SEQUENCE</scope>
    <source>
        <strain evidence="2">Duluth1</strain>
        <tissue evidence="2">Whole animal</tissue>
    </source>
</reference>
<proteinExistence type="predicted"/>
<dbReference type="Proteomes" id="UP000828390">
    <property type="component" value="Unassembled WGS sequence"/>
</dbReference>
<sequence>MKDCNDEYDHTTNNLSSESDRKTRDNIYNKLKADQHGDYDHFARPEHNLSRPGNDYNTAYLASMNDGIGDYNHIVSTTTERVNGKTYREQGGYAFLHGIKTKLPPCDDTDFAHAKI</sequence>
<dbReference type="AlphaFoldDB" id="A0A9D4EQS7"/>
<feature type="region of interest" description="Disordered" evidence="1">
    <location>
        <begin position="1"/>
        <end position="25"/>
    </location>
</feature>
<reference evidence="2" key="1">
    <citation type="journal article" date="2019" name="bioRxiv">
        <title>The Genome of the Zebra Mussel, Dreissena polymorpha: A Resource for Invasive Species Research.</title>
        <authorList>
            <person name="McCartney M.A."/>
            <person name="Auch B."/>
            <person name="Kono T."/>
            <person name="Mallez S."/>
            <person name="Zhang Y."/>
            <person name="Obille A."/>
            <person name="Becker A."/>
            <person name="Abrahante J.E."/>
            <person name="Garbe J."/>
            <person name="Badalamenti J.P."/>
            <person name="Herman A."/>
            <person name="Mangelson H."/>
            <person name="Liachko I."/>
            <person name="Sullivan S."/>
            <person name="Sone E.D."/>
            <person name="Koren S."/>
            <person name="Silverstein K.A.T."/>
            <person name="Beckman K.B."/>
            <person name="Gohl D.M."/>
        </authorList>
    </citation>
    <scope>NUCLEOTIDE SEQUENCE</scope>
    <source>
        <strain evidence="2">Duluth1</strain>
        <tissue evidence="2">Whole animal</tissue>
    </source>
</reference>
<organism evidence="2 3">
    <name type="scientific">Dreissena polymorpha</name>
    <name type="common">Zebra mussel</name>
    <name type="synonym">Mytilus polymorpha</name>
    <dbReference type="NCBI Taxonomy" id="45954"/>
    <lineage>
        <taxon>Eukaryota</taxon>
        <taxon>Metazoa</taxon>
        <taxon>Spiralia</taxon>
        <taxon>Lophotrochozoa</taxon>
        <taxon>Mollusca</taxon>
        <taxon>Bivalvia</taxon>
        <taxon>Autobranchia</taxon>
        <taxon>Heteroconchia</taxon>
        <taxon>Euheterodonta</taxon>
        <taxon>Imparidentia</taxon>
        <taxon>Neoheterodontei</taxon>
        <taxon>Myida</taxon>
        <taxon>Dreissenoidea</taxon>
        <taxon>Dreissenidae</taxon>
        <taxon>Dreissena</taxon>
    </lineage>
</organism>
<accession>A0A9D4EQS7</accession>
<keyword evidence="3" id="KW-1185">Reference proteome</keyword>